<evidence type="ECO:0000259" key="5">
    <source>
        <dbReference type="Pfam" id="PF01397"/>
    </source>
</evidence>
<evidence type="ECO:0000313" key="7">
    <source>
        <dbReference type="EMBL" id="KAL2467220.1"/>
    </source>
</evidence>
<dbReference type="GO" id="GO:0016829">
    <property type="term" value="F:lyase activity"/>
    <property type="evidence" value="ECO:0007669"/>
    <property type="project" value="UniProtKB-KW"/>
</dbReference>
<accession>A0ABD1PTH3</accession>
<evidence type="ECO:0000256" key="3">
    <source>
        <dbReference type="ARBA" id="ARBA00022842"/>
    </source>
</evidence>
<gene>
    <name evidence="7" type="ORF">Adt_43071</name>
</gene>
<dbReference type="AlphaFoldDB" id="A0ABD1PTH3"/>
<reference evidence="8" key="1">
    <citation type="submission" date="2024-07" db="EMBL/GenBank/DDBJ databases">
        <title>Two chromosome-level genome assemblies of Korean endemic species Abeliophyllum distichum and Forsythia ovata (Oleaceae).</title>
        <authorList>
            <person name="Jang H."/>
        </authorList>
    </citation>
    <scope>NUCLEOTIDE SEQUENCE [LARGE SCALE GENOMIC DNA]</scope>
</reference>
<feature type="domain" description="Terpene synthase metal-binding" evidence="6">
    <location>
        <begin position="282"/>
        <end position="521"/>
    </location>
</feature>
<dbReference type="Gene3D" id="1.10.600.10">
    <property type="entry name" value="Farnesyl Diphosphate Synthase"/>
    <property type="match status" value="1"/>
</dbReference>
<evidence type="ECO:0000313" key="8">
    <source>
        <dbReference type="Proteomes" id="UP001604336"/>
    </source>
</evidence>
<comment type="caution">
    <text evidence="7">The sequence shown here is derived from an EMBL/GenBank/DDBJ whole genome shotgun (WGS) entry which is preliminary data.</text>
</comment>
<dbReference type="SUPFAM" id="SSF48239">
    <property type="entry name" value="Terpenoid cyclases/Protein prenyltransferases"/>
    <property type="match status" value="1"/>
</dbReference>
<dbReference type="InterPro" id="IPR008930">
    <property type="entry name" value="Terpenoid_cyclase/PrenylTrfase"/>
</dbReference>
<dbReference type="InterPro" id="IPR050148">
    <property type="entry name" value="Terpene_synthase-like"/>
</dbReference>
<organism evidence="7 8">
    <name type="scientific">Abeliophyllum distichum</name>
    <dbReference type="NCBI Taxonomy" id="126358"/>
    <lineage>
        <taxon>Eukaryota</taxon>
        <taxon>Viridiplantae</taxon>
        <taxon>Streptophyta</taxon>
        <taxon>Embryophyta</taxon>
        <taxon>Tracheophyta</taxon>
        <taxon>Spermatophyta</taxon>
        <taxon>Magnoliopsida</taxon>
        <taxon>eudicotyledons</taxon>
        <taxon>Gunneridae</taxon>
        <taxon>Pentapetalae</taxon>
        <taxon>asterids</taxon>
        <taxon>lamiids</taxon>
        <taxon>Lamiales</taxon>
        <taxon>Oleaceae</taxon>
        <taxon>Forsythieae</taxon>
        <taxon>Abeliophyllum</taxon>
    </lineage>
</organism>
<keyword evidence="2" id="KW-0479">Metal-binding</keyword>
<dbReference type="InterPro" id="IPR001906">
    <property type="entry name" value="Terpene_synth_N"/>
</dbReference>
<protein>
    <submittedName>
        <fullName evidence="7">S-(+)-linalool synthase</fullName>
    </submittedName>
</protein>
<keyword evidence="3" id="KW-0460">Magnesium</keyword>
<dbReference type="SFLD" id="SFLDS00005">
    <property type="entry name" value="Isoprenoid_Synthase_Type_I"/>
    <property type="match status" value="1"/>
</dbReference>
<dbReference type="Pfam" id="PF03936">
    <property type="entry name" value="Terpene_synth_C"/>
    <property type="match status" value="1"/>
</dbReference>
<proteinExistence type="predicted"/>
<evidence type="ECO:0000256" key="1">
    <source>
        <dbReference type="ARBA" id="ARBA00001946"/>
    </source>
</evidence>
<dbReference type="Pfam" id="PF01397">
    <property type="entry name" value="Terpene_synth"/>
    <property type="match status" value="1"/>
</dbReference>
<evidence type="ECO:0000259" key="6">
    <source>
        <dbReference type="Pfam" id="PF03936"/>
    </source>
</evidence>
<keyword evidence="8" id="KW-1185">Reference proteome</keyword>
<dbReference type="Proteomes" id="UP001604336">
    <property type="component" value="Unassembled WGS sequence"/>
</dbReference>
<dbReference type="PANTHER" id="PTHR31225:SF0">
    <property type="entry name" value="S-(+)-LINALOOL SYNTHASE, CHLOROPLASTIC"/>
    <property type="match status" value="1"/>
</dbReference>
<dbReference type="PANTHER" id="PTHR31225">
    <property type="entry name" value="OS04G0344100 PROTEIN-RELATED"/>
    <property type="match status" value="1"/>
</dbReference>
<dbReference type="SUPFAM" id="SSF48576">
    <property type="entry name" value="Terpenoid synthases"/>
    <property type="match status" value="1"/>
</dbReference>
<dbReference type="InterPro" id="IPR034741">
    <property type="entry name" value="Terpene_cyclase-like_1_C"/>
</dbReference>
<dbReference type="Gene3D" id="1.50.10.130">
    <property type="entry name" value="Terpene synthase, N-terminal domain"/>
    <property type="match status" value="1"/>
</dbReference>
<dbReference type="InterPro" id="IPR036965">
    <property type="entry name" value="Terpene_synth_N_sf"/>
</dbReference>
<sequence length="576" mass="66552">MTVCSGLSPLPSRGCRNLSTNTWEIGKRNPFHFACSRASTIRKWRNLAASDHSKCQENINEHNFNLIDEFYKQKVENLRHFLKSSEELDDPIQSLISVDGIQRLDLDYQFQDEIKAILQRHYVATRTCDYKYNTLHHVSLSFRLLRQEGYNVQADVFTNLKGKDGRLRHNLRQDIIGLMELYEAAQLCIEGEEILDEAANFSSQNLQECMTNMDQFFSKFVSHTIRHPYHKSMARLNSNNFVFYYKGKNGWEKTLKELANMDFRMRKSVNRHELHQVLEWWKDLGLAEELKLARNQPVKWYTWSMASLCGPSFGEQRIQLTKCIAFIYIIDDIFYVYGTPDKLALFTEAINRWEYAATDMLPDYMKIGYKALLDTMNEIGYRVYKKHGYNPIDSLKTVWVTLCNAFLVEAEWFAAGDLPTANEYLENGKLSSGVHTVLIHIFLLLGFGGTSGNAIHFNDTTGLISSVATILRLWDDLGSAKDEHQDGNDGSYIDCYMKEHGGSSVDIARNCVLDMISSEWKCLNKEYFRLYQLSASSFAKAALNIARMVPLMYSYDENQRLPLLEEYIKPILSDET</sequence>
<dbReference type="InterPro" id="IPR008949">
    <property type="entry name" value="Isoprenoid_synthase_dom_sf"/>
</dbReference>
<dbReference type="GO" id="GO:0046872">
    <property type="term" value="F:metal ion binding"/>
    <property type="evidence" value="ECO:0007669"/>
    <property type="project" value="UniProtKB-KW"/>
</dbReference>
<dbReference type="EMBL" id="JBFOLK010000013">
    <property type="protein sequence ID" value="KAL2467220.1"/>
    <property type="molecule type" value="Genomic_DNA"/>
</dbReference>
<evidence type="ECO:0000256" key="2">
    <source>
        <dbReference type="ARBA" id="ARBA00022723"/>
    </source>
</evidence>
<comment type="cofactor">
    <cofactor evidence="1">
        <name>Mg(2+)</name>
        <dbReference type="ChEBI" id="CHEBI:18420"/>
    </cofactor>
</comment>
<feature type="domain" description="Terpene synthase N-terminal" evidence="5">
    <location>
        <begin position="69"/>
        <end position="214"/>
    </location>
</feature>
<evidence type="ECO:0000256" key="4">
    <source>
        <dbReference type="ARBA" id="ARBA00023239"/>
    </source>
</evidence>
<dbReference type="SFLD" id="SFLDG01019">
    <property type="entry name" value="Terpene_Cyclase_Like_1_C_Termi"/>
    <property type="match status" value="1"/>
</dbReference>
<name>A0ABD1PTH3_9LAMI</name>
<dbReference type="InterPro" id="IPR005630">
    <property type="entry name" value="Terpene_synthase_metal-bd"/>
</dbReference>
<keyword evidence="4" id="KW-0456">Lyase</keyword>